<protein>
    <recommendedName>
        <fullName evidence="5">Secreted protein</fullName>
    </recommendedName>
</protein>
<evidence type="ECO:0000313" key="4">
    <source>
        <dbReference type="Proteomes" id="UP000178873"/>
    </source>
</evidence>
<organism evidence="3 4">
    <name type="scientific">Candidatus Taylorbacteria bacterium RIFCSPHIGHO2_01_FULL_46_22b</name>
    <dbReference type="NCBI Taxonomy" id="1802301"/>
    <lineage>
        <taxon>Bacteria</taxon>
        <taxon>Candidatus Tayloriibacteriota</taxon>
    </lineage>
</organism>
<feature type="signal peptide" evidence="2">
    <location>
        <begin position="1"/>
        <end position="28"/>
    </location>
</feature>
<dbReference type="STRING" id="1802301.A2664_04930"/>
<evidence type="ECO:0000256" key="2">
    <source>
        <dbReference type="SAM" id="SignalP"/>
    </source>
</evidence>
<evidence type="ECO:0008006" key="5">
    <source>
        <dbReference type="Google" id="ProtNLM"/>
    </source>
</evidence>
<evidence type="ECO:0000256" key="1">
    <source>
        <dbReference type="SAM" id="MobiDB-lite"/>
    </source>
</evidence>
<feature type="compositionally biased region" description="Low complexity" evidence="1">
    <location>
        <begin position="48"/>
        <end position="60"/>
    </location>
</feature>
<dbReference type="AlphaFoldDB" id="A0A1G2M5J7"/>
<dbReference type="EMBL" id="MHRF01000006">
    <property type="protein sequence ID" value="OHA18389.1"/>
    <property type="molecule type" value="Genomic_DNA"/>
</dbReference>
<proteinExistence type="predicted"/>
<reference evidence="3 4" key="1">
    <citation type="journal article" date="2016" name="Nat. Commun.">
        <title>Thousands of microbial genomes shed light on interconnected biogeochemical processes in an aquifer system.</title>
        <authorList>
            <person name="Anantharaman K."/>
            <person name="Brown C.T."/>
            <person name="Hug L.A."/>
            <person name="Sharon I."/>
            <person name="Castelle C.J."/>
            <person name="Probst A.J."/>
            <person name="Thomas B.C."/>
            <person name="Singh A."/>
            <person name="Wilkins M.J."/>
            <person name="Karaoz U."/>
            <person name="Brodie E.L."/>
            <person name="Williams K.H."/>
            <person name="Hubbard S.S."/>
            <person name="Banfield J.F."/>
        </authorList>
    </citation>
    <scope>NUCLEOTIDE SEQUENCE [LARGE SCALE GENOMIC DNA]</scope>
</reference>
<feature type="compositionally biased region" description="Acidic residues" evidence="1">
    <location>
        <begin position="61"/>
        <end position="71"/>
    </location>
</feature>
<feature type="chain" id="PRO_5009583633" description="Secreted protein" evidence="2">
    <location>
        <begin position="29"/>
        <end position="71"/>
    </location>
</feature>
<feature type="region of interest" description="Disordered" evidence="1">
    <location>
        <begin position="48"/>
        <end position="71"/>
    </location>
</feature>
<name>A0A1G2M5J7_9BACT</name>
<gene>
    <name evidence="3" type="ORF">A2664_04930</name>
</gene>
<sequence>MIQMKKISKYGKYFVFLALASAVSFVWSSKDSVQSSLLPSIPQAHADVPVVPGDGQGDVYGSEDCDDGDCN</sequence>
<dbReference type="Proteomes" id="UP000178873">
    <property type="component" value="Unassembled WGS sequence"/>
</dbReference>
<accession>A0A1G2M5J7</accession>
<keyword evidence="2" id="KW-0732">Signal</keyword>
<comment type="caution">
    <text evidence="3">The sequence shown here is derived from an EMBL/GenBank/DDBJ whole genome shotgun (WGS) entry which is preliminary data.</text>
</comment>
<evidence type="ECO:0000313" key="3">
    <source>
        <dbReference type="EMBL" id="OHA18389.1"/>
    </source>
</evidence>